<sequence>MENKVYYGEYSLNYWIELILSKSIVLPEYQRSFVWKEDDIQQLVKSFKAKQFVQPVTIALMKTNSKVNGQNLILDGQQRLTTILLSKIGYIPDIDAFANADELTKEDVTDEGDDDSNQKKSIKWTFSQMLSEDPKGNTIQRIQDRVRGDGRYKELKLPVLSDKFYDNTFLGFSYIVPDCKKQEDVVQSFAQLFRNINYFGKHLSALESRRSLYYMNSDYYNFFEGIDVEGKSVLCDILIKEKMQSSKLDLVRYMAPLSQYHSDDAHDVSVVMKWYSKISTRESYYADYVAYILGLDQEANKQKFEKFIFKNVFSNHDDWKQRYSTLRKSIERLIPEMGLNEDKSFSSLISADYWLYGLIYHIVFIGKKLNDDVTNLVNELKTEIHTKINDKTGYAKSPNQLGLLRDRIKKSVKIYSKYVH</sequence>
<feature type="domain" description="GmrSD restriction endonucleases N-terminal" evidence="1">
    <location>
        <begin position="21"/>
        <end position="213"/>
    </location>
</feature>
<accession>G6AX79</accession>
<name>G6AX79_9BACT</name>
<dbReference type="Pfam" id="PF03235">
    <property type="entry name" value="GmrSD_N"/>
    <property type="match status" value="1"/>
</dbReference>
<evidence type="ECO:0000313" key="2">
    <source>
        <dbReference type="EMBL" id="EHJ40711.1"/>
    </source>
</evidence>
<dbReference type="InterPro" id="IPR036086">
    <property type="entry name" value="ParB/Sulfiredoxin_sf"/>
</dbReference>
<gene>
    <name evidence="2" type="ORF">HMPREF0673_01229</name>
</gene>
<dbReference type="InterPro" id="IPR004919">
    <property type="entry name" value="GmrSD_N"/>
</dbReference>
<dbReference type="eggNOG" id="COG1479">
    <property type="taxonomic scope" value="Bacteria"/>
</dbReference>
<dbReference type="RefSeq" id="WP_007899080.1">
    <property type="nucleotide sequence ID" value="NZ_JH379411.1"/>
</dbReference>
<dbReference type="AlphaFoldDB" id="G6AX79"/>
<dbReference type="Proteomes" id="UP000004407">
    <property type="component" value="Unassembled WGS sequence"/>
</dbReference>
<reference evidence="2 3" key="1">
    <citation type="submission" date="2011-08" db="EMBL/GenBank/DDBJ databases">
        <authorList>
            <person name="Weinstock G."/>
            <person name="Sodergren E."/>
            <person name="Clifton S."/>
            <person name="Fulton L."/>
            <person name="Fulton B."/>
            <person name="Courtney L."/>
            <person name="Fronick C."/>
            <person name="Harrison M."/>
            <person name="Strong C."/>
            <person name="Farmer C."/>
            <person name="Delahaunty K."/>
            <person name="Markovic C."/>
            <person name="Hall O."/>
            <person name="Minx P."/>
            <person name="Tomlinson C."/>
            <person name="Mitreva M."/>
            <person name="Hou S."/>
            <person name="Chen J."/>
            <person name="Wollam A."/>
            <person name="Pepin K.H."/>
            <person name="Johnson M."/>
            <person name="Bhonagiri V."/>
            <person name="Zhang X."/>
            <person name="Suruliraj S."/>
            <person name="Warren W."/>
            <person name="Chinwalla A."/>
            <person name="Mardis E.R."/>
            <person name="Wilson R.K."/>
        </authorList>
    </citation>
    <scope>NUCLEOTIDE SEQUENCE [LARGE SCALE GENOMIC DNA]</scope>
    <source>
        <strain evidence="2 3">DSM 18206</strain>
    </source>
</reference>
<dbReference type="PATRIC" id="fig|1002367.3.peg.979"/>
<organism evidence="2 3">
    <name type="scientific">Leyella stercorea DSM 18206</name>
    <dbReference type="NCBI Taxonomy" id="1002367"/>
    <lineage>
        <taxon>Bacteria</taxon>
        <taxon>Pseudomonadati</taxon>
        <taxon>Bacteroidota</taxon>
        <taxon>Bacteroidia</taxon>
        <taxon>Bacteroidales</taxon>
        <taxon>Prevotellaceae</taxon>
        <taxon>Leyella</taxon>
    </lineage>
</organism>
<dbReference type="SUPFAM" id="SSF110849">
    <property type="entry name" value="ParB/Sulfiredoxin"/>
    <property type="match status" value="1"/>
</dbReference>
<dbReference type="GeneID" id="78336943"/>
<dbReference type="EMBL" id="AFZZ01000108">
    <property type="protein sequence ID" value="EHJ40711.1"/>
    <property type="molecule type" value="Genomic_DNA"/>
</dbReference>
<evidence type="ECO:0000313" key="3">
    <source>
        <dbReference type="Proteomes" id="UP000004407"/>
    </source>
</evidence>
<dbReference type="HOGENOM" id="CLU_690176_0_0_10"/>
<evidence type="ECO:0000259" key="1">
    <source>
        <dbReference type="Pfam" id="PF03235"/>
    </source>
</evidence>
<proteinExistence type="predicted"/>
<comment type="caution">
    <text evidence="2">The sequence shown here is derived from an EMBL/GenBank/DDBJ whole genome shotgun (WGS) entry which is preliminary data.</text>
</comment>
<protein>
    <recommendedName>
        <fullName evidence="1">GmrSD restriction endonucleases N-terminal domain-containing protein</fullName>
    </recommendedName>
</protein>